<dbReference type="Proteomes" id="UP000051952">
    <property type="component" value="Unassembled WGS sequence"/>
</dbReference>
<evidence type="ECO:0000256" key="1">
    <source>
        <dbReference type="SAM" id="SignalP"/>
    </source>
</evidence>
<gene>
    <name evidence="2" type="ORF">BSAL_75690</name>
</gene>
<evidence type="ECO:0008006" key="4">
    <source>
        <dbReference type="Google" id="ProtNLM"/>
    </source>
</evidence>
<evidence type="ECO:0000313" key="3">
    <source>
        <dbReference type="Proteomes" id="UP000051952"/>
    </source>
</evidence>
<name>A0A0S4IYD8_BODSA</name>
<protein>
    <recommendedName>
        <fullName evidence="4">Membrane-associated protein</fullName>
    </recommendedName>
</protein>
<dbReference type="EMBL" id="CYKH01000695">
    <property type="protein sequence ID" value="CUG19968.1"/>
    <property type="molecule type" value="Genomic_DNA"/>
</dbReference>
<feature type="chain" id="PRO_5006621691" description="Membrane-associated protein" evidence="1">
    <location>
        <begin position="20"/>
        <end position="333"/>
    </location>
</feature>
<dbReference type="AlphaFoldDB" id="A0A0S4IYD8"/>
<feature type="signal peptide" evidence="1">
    <location>
        <begin position="1"/>
        <end position="19"/>
    </location>
</feature>
<accession>A0A0S4IYD8</accession>
<organism evidence="2 3">
    <name type="scientific">Bodo saltans</name>
    <name type="common">Flagellated protozoan</name>
    <dbReference type="NCBI Taxonomy" id="75058"/>
    <lineage>
        <taxon>Eukaryota</taxon>
        <taxon>Discoba</taxon>
        <taxon>Euglenozoa</taxon>
        <taxon>Kinetoplastea</taxon>
        <taxon>Metakinetoplastina</taxon>
        <taxon>Eubodonida</taxon>
        <taxon>Bodonidae</taxon>
        <taxon>Bodo</taxon>
    </lineage>
</organism>
<sequence>MTKICCKSFFVAVLSLLSSRDTFPKLASRAKAQKNSSYQMVLNKIVIVDVDAALKNNEAVLRLIKDKYQSIAQLSHFRKSHQVHFVGPASAQNDIYLAMNDVYAAVGEPFSFSKDDKTLFLKLVEEITPDKMEAFLRDQFKPGECFARDDKLRHGWRMSGPMYGVCAPTAERRKELLHSCVVAINRQYGTHFTQLSTAGFLIDDYVPKSTNGELTAPHGLQPVLEPSHCSPEEVGSHLCTDEKRPADFLTIEGDAKMCNDIFVIHPFAAAHIIATIEEPGSATEKYAENIKHANFKKLHIAESHGLGVDTFGGWNAEGRDFISALAKSDAARH</sequence>
<dbReference type="VEuPathDB" id="TriTrypDB:BSAL_75690"/>
<proteinExistence type="predicted"/>
<keyword evidence="3" id="KW-1185">Reference proteome</keyword>
<feature type="non-terminal residue" evidence="2">
    <location>
        <position position="333"/>
    </location>
</feature>
<reference evidence="3" key="1">
    <citation type="submission" date="2015-09" db="EMBL/GenBank/DDBJ databases">
        <authorList>
            <consortium name="Pathogen Informatics"/>
        </authorList>
    </citation>
    <scope>NUCLEOTIDE SEQUENCE [LARGE SCALE GENOMIC DNA]</scope>
    <source>
        <strain evidence="3">Lake Konstanz</strain>
    </source>
</reference>
<keyword evidence="1" id="KW-0732">Signal</keyword>
<evidence type="ECO:0000313" key="2">
    <source>
        <dbReference type="EMBL" id="CUG19968.1"/>
    </source>
</evidence>